<reference evidence="2 3" key="1">
    <citation type="submission" date="2017-05" db="EMBL/GenBank/DDBJ databases">
        <title>The Genome Sequence of Enterococcus sp. 10A9_DIV0425.</title>
        <authorList>
            <consortium name="The Broad Institute Genomics Platform"/>
            <consortium name="The Broad Institute Genomic Center for Infectious Diseases"/>
            <person name="Earl A."/>
            <person name="Manson A."/>
            <person name="Schwartman J."/>
            <person name="Gilmore M."/>
            <person name="Abouelleil A."/>
            <person name="Cao P."/>
            <person name="Chapman S."/>
            <person name="Cusick C."/>
            <person name="Shea T."/>
            <person name="Young S."/>
            <person name="Neafsey D."/>
            <person name="Nusbaum C."/>
            <person name="Birren B."/>
        </authorList>
    </citation>
    <scope>NUCLEOTIDE SEQUENCE [LARGE SCALE GENOMIC DNA]</scope>
    <source>
        <strain evidence="2 3">10A9_DIV0425</strain>
    </source>
</reference>
<proteinExistence type="predicted"/>
<dbReference type="RefSeq" id="WP_086283135.1">
    <property type="nucleotide sequence ID" value="NZ_NGMO01000001.1"/>
</dbReference>
<accession>A0A2C9XQB4</accession>
<gene>
    <name evidence="2" type="ORF">A5844_000121</name>
</gene>
<dbReference type="CDD" id="cd00431">
    <property type="entry name" value="cysteine_hydrolases"/>
    <property type="match status" value="1"/>
</dbReference>
<feature type="domain" description="Isochorismatase-like" evidence="1">
    <location>
        <begin position="1"/>
        <end position="149"/>
    </location>
</feature>
<organism evidence="2 3">
    <name type="scientific">Candidatus Enterococcus wittei</name>
    <dbReference type="NCBI Taxonomy" id="1987383"/>
    <lineage>
        <taxon>Bacteria</taxon>
        <taxon>Bacillati</taxon>
        <taxon>Bacillota</taxon>
        <taxon>Bacilli</taxon>
        <taxon>Lactobacillales</taxon>
        <taxon>Enterococcaceae</taxon>
        <taxon>Enterococcus</taxon>
    </lineage>
</organism>
<dbReference type="Gene3D" id="3.40.50.850">
    <property type="entry name" value="Isochorismatase-like"/>
    <property type="match status" value="1"/>
</dbReference>
<dbReference type="InterPro" id="IPR036380">
    <property type="entry name" value="Isochorismatase-like_sf"/>
</dbReference>
<evidence type="ECO:0000313" key="2">
    <source>
        <dbReference type="EMBL" id="OTP11907.1"/>
    </source>
</evidence>
<protein>
    <recommendedName>
        <fullName evidence="1">Isochorismatase-like domain-containing protein</fullName>
    </recommendedName>
</protein>
<dbReference type="SUPFAM" id="SSF52499">
    <property type="entry name" value="Isochorismatase-like hydrolases"/>
    <property type="match status" value="1"/>
</dbReference>
<sequence length="163" mass="18760">MLVVVDMQNHILDQESEYYIEGADQLVTRIRHRLQQAREADEYVLFTMDIPIERKGQEEEHQDLQLIPELSPLPNERVVKKNYFTIPPKTLLDIQETFFESKDQQKTIEVVGIETNLCVLSNTVALQSAFPEGDFLIDSSLVASRNHETAALALLKDFNMEVK</sequence>
<evidence type="ECO:0000313" key="3">
    <source>
        <dbReference type="Proteomes" id="UP000194933"/>
    </source>
</evidence>
<dbReference type="AlphaFoldDB" id="A0A2C9XQB4"/>
<dbReference type="STRING" id="1987383.A5844_000121"/>
<comment type="caution">
    <text evidence="2">The sequence shown here is derived from an EMBL/GenBank/DDBJ whole genome shotgun (WGS) entry which is preliminary data.</text>
</comment>
<keyword evidence="3" id="KW-1185">Reference proteome</keyword>
<dbReference type="InterPro" id="IPR000868">
    <property type="entry name" value="Isochorismatase-like_dom"/>
</dbReference>
<evidence type="ECO:0000259" key="1">
    <source>
        <dbReference type="Pfam" id="PF00857"/>
    </source>
</evidence>
<dbReference type="Proteomes" id="UP000194933">
    <property type="component" value="Unassembled WGS sequence"/>
</dbReference>
<dbReference type="EMBL" id="NGMO01000001">
    <property type="protein sequence ID" value="OTP11907.1"/>
    <property type="molecule type" value="Genomic_DNA"/>
</dbReference>
<dbReference type="Pfam" id="PF00857">
    <property type="entry name" value="Isochorismatase"/>
    <property type="match status" value="1"/>
</dbReference>
<name>A0A2C9XQB4_9ENTE</name>